<keyword evidence="2" id="KW-1185">Reference proteome</keyword>
<protein>
    <submittedName>
        <fullName evidence="1">Uncharacterized protein</fullName>
    </submittedName>
</protein>
<proteinExistence type="predicted"/>
<dbReference type="Proteomes" id="UP000242146">
    <property type="component" value="Unassembled WGS sequence"/>
</dbReference>
<evidence type="ECO:0000313" key="2">
    <source>
        <dbReference type="Proteomes" id="UP000242146"/>
    </source>
</evidence>
<accession>A0A1X2GU74</accession>
<evidence type="ECO:0000313" key="1">
    <source>
        <dbReference type="EMBL" id="ORX61582.1"/>
    </source>
</evidence>
<sequence length="736" mass="82794">MLEEKAVFMLKFIADEAPESVLSNYHQFVISKLANNTVNFHQTGTISQIGATLVCHLVGKHPAHVCQTILDLLDKYLDTAKTGTNIPRADMDAPDRFFILYMMAMTHWFPPTVNVCWQGIVKKLFHDHRLSSIINFERQTGFSLMWAADGQLVGISNLLDEWLRSTVFALESPFLAHTIDLAILLDMVMFDDPNSSALAQSWLDKAMVHIEKSQPASITLVEDWITPICNNSVLMASTRLDLPKNILQHVVHLGGAADPAVALFIKLISCLDYTRKDDQVYSLLEQVLATAQSHWPHFLDITLEQAFSKAMSMNISSDSDASLVVERILGNVARLFDANDHRQGSENFSVYMSTHWSQVMLLFLNHPSSECRGVGYQLLANSCFWQQPTVLPPKEILCKVLIDNWFRLLRNRYLSNNHDIQHDSAITQLRHLVINCLMFETLKSQIVSALLDGILNGSLEKIPRANITNDTSMLLERASQMSLSGLSVLSSVEEDMPRYIPHLQVLGSDIKAQDKIYMDNIQLTIGIFKSALEAGIGQHLLGQLARRLPTTDQTSIQVYDQALPQHIPYPHDINNGCAFKDHPALFALMDVCSPLAPDQCLAIIRSVLIYFIAFWNMDSVVASPTALAFATQLQETCLLWLWMRPNMPSSMHSLDDLFPFLSSQELGQVLYRVMWPLVRNCYKNPTEQWTTPSTETEALLGKVKEICHARLSALERSPTWQAALKEVVISLGIIVP</sequence>
<dbReference type="STRING" id="101127.A0A1X2GU74"/>
<name>A0A1X2GU74_9FUNG</name>
<dbReference type="AlphaFoldDB" id="A0A1X2GU74"/>
<dbReference type="EMBL" id="MCGT01000003">
    <property type="protein sequence ID" value="ORX61582.1"/>
    <property type="molecule type" value="Genomic_DNA"/>
</dbReference>
<comment type="caution">
    <text evidence="1">The sequence shown here is derived from an EMBL/GenBank/DDBJ whole genome shotgun (WGS) entry which is preliminary data.</text>
</comment>
<gene>
    <name evidence="1" type="ORF">DM01DRAFT_1125400</name>
</gene>
<organism evidence="1 2">
    <name type="scientific">Hesseltinella vesiculosa</name>
    <dbReference type="NCBI Taxonomy" id="101127"/>
    <lineage>
        <taxon>Eukaryota</taxon>
        <taxon>Fungi</taxon>
        <taxon>Fungi incertae sedis</taxon>
        <taxon>Mucoromycota</taxon>
        <taxon>Mucoromycotina</taxon>
        <taxon>Mucoromycetes</taxon>
        <taxon>Mucorales</taxon>
        <taxon>Cunninghamellaceae</taxon>
        <taxon>Hesseltinella</taxon>
    </lineage>
</organism>
<dbReference type="OrthoDB" id="69088at2759"/>
<reference evidence="1 2" key="1">
    <citation type="submission" date="2016-07" db="EMBL/GenBank/DDBJ databases">
        <title>Pervasive Adenine N6-methylation of Active Genes in Fungi.</title>
        <authorList>
            <consortium name="DOE Joint Genome Institute"/>
            <person name="Mondo S.J."/>
            <person name="Dannebaum R.O."/>
            <person name="Kuo R.C."/>
            <person name="Labutti K."/>
            <person name="Haridas S."/>
            <person name="Kuo A."/>
            <person name="Salamov A."/>
            <person name="Ahrendt S.R."/>
            <person name="Lipzen A."/>
            <person name="Sullivan W."/>
            <person name="Andreopoulos W.B."/>
            <person name="Clum A."/>
            <person name="Lindquist E."/>
            <person name="Daum C."/>
            <person name="Ramamoorthy G.K."/>
            <person name="Gryganskyi A."/>
            <person name="Culley D."/>
            <person name="Magnuson J.K."/>
            <person name="James T.Y."/>
            <person name="O'Malley M.A."/>
            <person name="Stajich J.E."/>
            <person name="Spatafora J.W."/>
            <person name="Visel A."/>
            <person name="Grigoriev I.V."/>
        </authorList>
    </citation>
    <scope>NUCLEOTIDE SEQUENCE [LARGE SCALE GENOMIC DNA]</scope>
    <source>
        <strain evidence="1 2">NRRL 3301</strain>
    </source>
</reference>